<organism evidence="2 3">
    <name type="scientific">Thermohalobacter berrensis</name>
    <dbReference type="NCBI Taxonomy" id="99594"/>
    <lineage>
        <taxon>Bacteria</taxon>
        <taxon>Bacillati</taxon>
        <taxon>Bacillota</taxon>
        <taxon>Tissierellia</taxon>
        <taxon>Tissierellales</taxon>
        <taxon>Thermohalobacteraceae</taxon>
        <taxon>Thermohalobacter</taxon>
    </lineage>
</organism>
<gene>
    <name evidence="2" type="ORF">BET03_01640</name>
</gene>
<dbReference type="InterPro" id="IPR029044">
    <property type="entry name" value="Nucleotide-diphossugar_trans"/>
</dbReference>
<evidence type="ECO:0000313" key="2">
    <source>
        <dbReference type="EMBL" id="RKD34556.1"/>
    </source>
</evidence>
<dbReference type="SUPFAM" id="SSF53448">
    <property type="entry name" value="Nucleotide-diphospho-sugar transferases"/>
    <property type="match status" value="1"/>
</dbReference>
<dbReference type="OrthoDB" id="9810303at2"/>
<reference evidence="2 3" key="1">
    <citation type="submission" date="2016-08" db="EMBL/GenBank/DDBJ databases">
        <title>Novel Firmicutes and Novel Genomes.</title>
        <authorList>
            <person name="Poppleton D.I."/>
            <person name="Gribaldo S."/>
        </authorList>
    </citation>
    <scope>NUCLEOTIDE SEQUENCE [LARGE SCALE GENOMIC DNA]</scope>
    <source>
        <strain evidence="2 3">CTT3</strain>
    </source>
</reference>
<comment type="caution">
    <text evidence="2">The sequence shown here is derived from an EMBL/GenBank/DDBJ whole genome shotgun (WGS) entry which is preliminary data.</text>
</comment>
<dbReference type="CDD" id="cd04179">
    <property type="entry name" value="DPM_DPG-synthase_like"/>
    <property type="match status" value="1"/>
</dbReference>
<dbReference type="PANTHER" id="PTHR48090">
    <property type="entry name" value="UNDECAPRENYL-PHOSPHATE 4-DEOXY-4-FORMAMIDO-L-ARABINOSE TRANSFERASE-RELATED"/>
    <property type="match status" value="1"/>
</dbReference>
<dbReference type="Proteomes" id="UP000284177">
    <property type="component" value="Unassembled WGS sequence"/>
</dbReference>
<dbReference type="Gene3D" id="3.90.550.10">
    <property type="entry name" value="Spore Coat Polysaccharide Biosynthesis Protein SpsA, Chain A"/>
    <property type="match status" value="1"/>
</dbReference>
<accession>A0A419TAP8</accession>
<keyword evidence="3" id="KW-1185">Reference proteome</keyword>
<dbReference type="PANTHER" id="PTHR48090:SF7">
    <property type="entry name" value="RFBJ PROTEIN"/>
    <property type="match status" value="1"/>
</dbReference>
<sequence>MYKDKRIAAIIPVFNEEKKILNTINGLQKLDFIDSILVVDDGSTDNSADIAQKCDVKVIKLGRNYGKGFAIKAGISNVEADYIVLLDADLGKTSYEISKLIYSIFINESDFVIAKFPNPKIKGGFGFVKKLAKLGVYLYTREKIESVLSGQRIYKKEVINDITYIPNDYGIEIAMTIEALKKGYKVTEVDVDMHHNETGRNLKGFLHRGKQFFHILRTLLVLSFKIR</sequence>
<keyword evidence="2" id="KW-0808">Transferase</keyword>
<evidence type="ECO:0000313" key="3">
    <source>
        <dbReference type="Proteomes" id="UP000284177"/>
    </source>
</evidence>
<dbReference type="AlphaFoldDB" id="A0A419TAP8"/>
<dbReference type="InterPro" id="IPR050256">
    <property type="entry name" value="Glycosyltransferase_2"/>
</dbReference>
<dbReference type="EMBL" id="MCIB01000001">
    <property type="protein sequence ID" value="RKD34556.1"/>
    <property type="molecule type" value="Genomic_DNA"/>
</dbReference>
<name>A0A419TAP8_9FIRM</name>
<dbReference type="InterPro" id="IPR001173">
    <property type="entry name" value="Glyco_trans_2-like"/>
</dbReference>
<dbReference type="RefSeq" id="WP_120166578.1">
    <property type="nucleotide sequence ID" value="NZ_MCIB01000001.1"/>
</dbReference>
<evidence type="ECO:0000259" key="1">
    <source>
        <dbReference type="Pfam" id="PF00535"/>
    </source>
</evidence>
<dbReference type="Pfam" id="PF00535">
    <property type="entry name" value="Glycos_transf_2"/>
    <property type="match status" value="1"/>
</dbReference>
<proteinExistence type="predicted"/>
<protein>
    <submittedName>
        <fullName evidence="2">Glycosyl transferase</fullName>
    </submittedName>
</protein>
<dbReference type="GO" id="GO:0016740">
    <property type="term" value="F:transferase activity"/>
    <property type="evidence" value="ECO:0007669"/>
    <property type="project" value="UniProtKB-KW"/>
</dbReference>
<feature type="domain" description="Glycosyltransferase 2-like" evidence="1">
    <location>
        <begin position="9"/>
        <end position="138"/>
    </location>
</feature>